<dbReference type="AlphaFoldDB" id="A0A1G9YUJ6"/>
<name>A0A1G9YUJ6_9PSEU</name>
<dbReference type="EMBL" id="FNET01000035">
    <property type="protein sequence ID" value="SDN12355.1"/>
    <property type="molecule type" value="Genomic_DNA"/>
</dbReference>
<reference evidence="3" key="1">
    <citation type="submission" date="2016-10" db="EMBL/GenBank/DDBJ databases">
        <authorList>
            <person name="Varghese N."/>
            <person name="Submissions S."/>
        </authorList>
    </citation>
    <scope>NUCLEOTIDE SEQUENCE [LARGE SCALE GENOMIC DNA]</scope>
    <source>
        <strain evidence="3">DSM 44796</strain>
    </source>
</reference>
<proteinExistence type="predicted"/>
<organism evidence="2 3">
    <name type="scientific">Lentzea albidocapillata subsp. violacea</name>
    <dbReference type="NCBI Taxonomy" id="128104"/>
    <lineage>
        <taxon>Bacteria</taxon>
        <taxon>Bacillati</taxon>
        <taxon>Actinomycetota</taxon>
        <taxon>Actinomycetes</taxon>
        <taxon>Pseudonocardiales</taxon>
        <taxon>Pseudonocardiaceae</taxon>
        <taxon>Lentzea</taxon>
    </lineage>
</organism>
<dbReference type="Proteomes" id="UP000199682">
    <property type="component" value="Unassembled WGS sequence"/>
</dbReference>
<evidence type="ECO:0000313" key="2">
    <source>
        <dbReference type="EMBL" id="SDN12355.1"/>
    </source>
</evidence>
<sequence>MASKAVRALLVAFAALVLTAGAVMPAMAQESPELIIKNTGEVSAQARHFNEVETPQTLYQCPALFCNKGEVLPGQALGEICIMDAEGYGWALVYNRANGHTGFVNRLRLKHPDPQIQCKDVGQYGYVVQDATLYQCPATHCNKGVAEAYDHLRVECYIDVNDGWYWIWVYNASNHHEGLLREPTNHGLERC</sequence>
<evidence type="ECO:0008006" key="4">
    <source>
        <dbReference type="Google" id="ProtNLM"/>
    </source>
</evidence>
<evidence type="ECO:0000313" key="3">
    <source>
        <dbReference type="Proteomes" id="UP000199682"/>
    </source>
</evidence>
<evidence type="ECO:0000256" key="1">
    <source>
        <dbReference type="SAM" id="SignalP"/>
    </source>
</evidence>
<protein>
    <recommendedName>
        <fullName evidence="4">SH3 domain-containing protein</fullName>
    </recommendedName>
</protein>
<dbReference type="RefSeq" id="WP_090015046.1">
    <property type="nucleotide sequence ID" value="NZ_FNET01000035.1"/>
</dbReference>
<feature type="chain" id="PRO_5011736191" description="SH3 domain-containing protein" evidence="1">
    <location>
        <begin position="29"/>
        <end position="191"/>
    </location>
</feature>
<keyword evidence="1" id="KW-0732">Signal</keyword>
<accession>A0A1G9YUJ6</accession>
<gene>
    <name evidence="2" type="ORF">SAMN04488074_13533</name>
</gene>
<feature type="signal peptide" evidence="1">
    <location>
        <begin position="1"/>
        <end position="28"/>
    </location>
</feature>